<dbReference type="InterPro" id="IPR003421">
    <property type="entry name" value="Opine_DH"/>
</dbReference>
<dbReference type="AlphaFoldDB" id="A0A0D2LIM2"/>
<dbReference type="GO" id="GO:0016491">
    <property type="term" value="F:oxidoreductase activity"/>
    <property type="evidence" value="ECO:0007669"/>
    <property type="project" value="InterPro"/>
</dbReference>
<dbReference type="InterPro" id="IPR001763">
    <property type="entry name" value="Rhodanese-like_dom"/>
</dbReference>
<dbReference type="PROSITE" id="PS50206">
    <property type="entry name" value="RHODANESE_3"/>
    <property type="match status" value="1"/>
</dbReference>
<dbReference type="InterPro" id="IPR008927">
    <property type="entry name" value="6-PGluconate_DH-like_C_sf"/>
</dbReference>
<reference evidence="2 3" key="1">
    <citation type="journal article" date="2013" name="BMC Genomics">
        <title>Reconstruction of the lipid metabolism for the microalga Monoraphidium neglectum from its genome sequence reveals characteristics suitable for biofuel production.</title>
        <authorList>
            <person name="Bogen C."/>
            <person name="Al-Dilaimi A."/>
            <person name="Albersmeier A."/>
            <person name="Wichmann J."/>
            <person name="Grundmann M."/>
            <person name="Rupp O."/>
            <person name="Lauersen K.J."/>
            <person name="Blifernez-Klassen O."/>
            <person name="Kalinowski J."/>
            <person name="Goesmann A."/>
            <person name="Mussgnug J.H."/>
            <person name="Kruse O."/>
        </authorList>
    </citation>
    <scope>NUCLEOTIDE SEQUENCE [LARGE SCALE GENOMIC DNA]</scope>
    <source>
        <strain evidence="2 3">SAG 48.87</strain>
    </source>
</reference>
<protein>
    <recommendedName>
        <fullName evidence="1">Rhodanese domain-containing protein</fullName>
    </recommendedName>
</protein>
<sequence length="525" mass="52547">MAAALKGLNIVVCGSGNGAQAAAGLLASQGHAVNVLLGARYAARAADLAAALAAAGGDITVSSPAGEARGRVAGVTSHAASVTPGADVVVVSLPGPAIPGMLAELAPHLGPHQLVLLLMGTGPANYMSLADAVAAAQGPGAPLPVYAAAKTLPWACRLVGPGRVRVGGAKTALTFAAAPGAPALLKAMLPPLLGSLFPGTAFELEDSPLEGVLGIPYGLMLNPIVHPGVMYGTWADWDGTPLPEAPLFYHAATPTAADAIDGLAADARAVVGALCEALGVNFPAGITDPRSTLAGMYRGQVDDDSTTLSLLRTNAAYAGVRHPMAASPAAPGDTAVTGGGLVPDFSSRLLTEDLPCGLVPLRGVAEILGVATPWVDRVITWAQGVMGREYLVGGKLAGHDVASSDAPQRFGARTVEELALTAARPAGGLATAAEAAPAPAELASEFWEEPISQTLSVRAPSVGAEGFGTAFALDMPSAERAPHLLPGRLLNKACSVIVASAKPPLGAPVRRLNRSVTLPTLAAAM</sequence>
<dbReference type="Gene3D" id="3.40.50.720">
    <property type="entry name" value="NAD(P)-binding Rossmann-like Domain"/>
    <property type="match status" value="1"/>
</dbReference>
<dbReference type="Pfam" id="PF02317">
    <property type="entry name" value="Octopine_DH"/>
    <property type="match status" value="1"/>
</dbReference>
<dbReference type="PANTHER" id="PTHR38015">
    <property type="entry name" value="BLR6086 PROTEIN"/>
    <property type="match status" value="1"/>
</dbReference>
<name>A0A0D2LIM2_9CHLO</name>
<proteinExistence type="predicted"/>
<dbReference type="RefSeq" id="XP_013905318.1">
    <property type="nucleotide sequence ID" value="XM_014049864.1"/>
</dbReference>
<dbReference type="GeneID" id="25734408"/>
<dbReference type="OrthoDB" id="547206at2759"/>
<dbReference type="SUPFAM" id="SSF48179">
    <property type="entry name" value="6-phosphogluconate dehydrogenase C-terminal domain-like"/>
    <property type="match status" value="1"/>
</dbReference>
<dbReference type="Gene3D" id="1.10.1040.10">
    <property type="entry name" value="N-(1-d-carboxylethyl)-l-norvaline Dehydrogenase, domain 2"/>
    <property type="match status" value="1"/>
</dbReference>
<evidence type="ECO:0000259" key="1">
    <source>
        <dbReference type="PROSITE" id="PS50206"/>
    </source>
</evidence>
<accession>A0A0D2LIM2</accession>
<feature type="domain" description="Rhodanese" evidence="1">
    <location>
        <begin position="10"/>
        <end position="52"/>
    </location>
</feature>
<dbReference type="InterPro" id="IPR051729">
    <property type="entry name" value="Opine/Lysopine_DH"/>
</dbReference>
<evidence type="ECO:0000313" key="2">
    <source>
        <dbReference type="EMBL" id="KIZ06299.1"/>
    </source>
</evidence>
<dbReference type="InterPro" id="IPR036291">
    <property type="entry name" value="NAD(P)-bd_dom_sf"/>
</dbReference>
<dbReference type="Proteomes" id="UP000054498">
    <property type="component" value="Unassembled WGS sequence"/>
</dbReference>
<keyword evidence="3" id="KW-1185">Reference proteome</keyword>
<dbReference type="KEGG" id="mng:MNEG_1663"/>
<dbReference type="InterPro" id="IPR013328">
    <property type="entry name" value="6PGD_dom2"/>
</dbReference>
<dbReference type="SUPFAM" id="SSF51735">
    <property type="entry name" value="NAD(P)-binding Rossmann-fold domains"/>
    <property type="match status" value="1"/>
</dbReference>
<dbReference type="PANTHER" id="PTHR38015:SF1">
    <property type="entry name" value="OPINE DEHYDROGENASE DOMAIN-CONTAINING PROTEIN"/>
    <property type="match status" value="1"/>
</dbReference>
<evidence type="ECO:0000313" key="3">
    <source>
        <dbReference type="Proteomes" id="UP000054498"/>
    </source>
</evidence>
<dbReference type="EMBL" id="KK100391">
    <property type="protein sequence ID" value="KIZ06299.1"/>
    <property type="molecule type" value="Genomic_DNA"/>
</dbReference>
<gene>
    <name evidence="2" type="ORF">MNEG_1663</name>
</gene>
<organism evidence="2 3">
    <name type="scientific">Monoraphidium neglectum</name>
    <dbReference type="NCBI Taxonomy" id="145388"/>
    <lineage>
        <taxon>Eukaryota</taxon>
        <taxon>Viridiplantae</taxon>
        <taxon>Chlorophyta</taxon>
        <taxon>core chlorophytes</taxon>
        <taxon>Chlorophyceae</taxon>
        <taxon>CS clade</taxon>
        <taxon>Sphaeropleales</taxon>
        <taxon>Selenastraceae</taxon>
        <taxon>Monoraphidium</taxon>
    </lineage>
</organism>